<reference evidence="2" key="2">
    <citation type="journal article" date="2015" name="Data Brief">
        <title>Shoot transcriptome of the giant reed, Arundo donax.</title>
        <authorList>
            <person name="Barrero R.A."/>
            <person name="Guerrero F.D."/>
            <person name="Moolhuijzen P."/>
            <person name="Goolsby J.A."/>
            <person name="Tidwell J."/>
            <person name="Bellgard S.E."/>
            <person name="Bellgard M.I."/>
        </authorList>
    </citation>
    <scope>NUCLEOTIDE SEQUENCE</scope>
    <source>
        <tissue evidence="2">Shoot tissue taken approximately 20 cm above the soil surface</tissue>
    </source>
</reference>
<protein>
    <submittedName>
        <fullName evidence="2">Uncharacterized protein</fullName>
    </submittedName>
</protein>
<dbReference type="AlphaFoldDB" id="A0A0A9D2X9"/>
<dbReference type="EMBL" id="GBRH01214921">
    <property type="protein sequence ID" value="JAD82974.1"/>
    <property type="molecule type" value="Transcribed_RNA"/>
</dbReference>
<evidence type="ECO:0000313" key="2">
    <source>
        <dbReference type="EMBL" id="JAD82974.1"/>
    </source>
</evidence>
<feature type="region of interest" description="Disordered" evidence="1">
    <location>
        <begin position="1"/>
        <end position="30"/>
    </location>
</feature>
<reference evidence="2" key="1">
    <citation type="submission" date="2014-09" db="EMBL/GenBank/DDBJ databases">
        <authorList>
            <person name="Magalhaes I.L.F."/>
            <person name="Oliveira U."/>
            <person name="Santos F.R."/>
            <person name="Vidigal T.H.D.A."/>
            <person name="Brescovit A.D."/>
            <person name="Santos A.J."/>
        </authorList>
    </citation>
    <scope>NUCLEOTIDE SEQUENCE</scope>
    <source>
        <tissue evidence="2">Shoot tissue taken approximately 20 cm above the soil surface</tissue>
    </source>
</reference>
<accession>A0A0A9D2X9</accession>
<proteinExistence type="predicted"/>
<feature type="compositionally biased region" description="Polar residues" evidence="1">
    <location>
        <begin position="14"/>
        <end position="30"/>
    </location>
</feature>
<evidence type="ECO:0000256" key="1">
    <source>
        <dbReference type="SAM" id="MobiDB-lite"/>
    </source>
</evidence>
<sequence>MTKKKATAVHVTIARSQPPTSVSTPQTKQFNNDLRGKREIRLTLFWSTTSTMTTRRP</sequence>
<name>A0A0A9D2X9_ARUDO</name>
<organism evidence="2">
    <name type="scientific">Arundo donax</name>
    <name type="common">Giant reed</name>
    <name type="synonym">Donax arundinaceus</name>
    <dbReference type="NCBI Taxonomy" id="35708"/>
    <lineage>
        <taxon>Eukaryota</taxon>
        <taxon>Viridiplantae</taxon>
        <taxon>Streptophyta</taxon>
        <taxon>Embryophyta</taxon>
        <taxon>Tracheophyta</taxon>
        <taxon>Spermatophyta</taxon>
        <taxon>Magnoliopsida</taxon>
        <taxon>Liliopsida</taxon>
        <taxon>Poales</taxon>
        <taxon>Poaceae</taxon>
        <taxon>PACMAD clade</taxon>
        <taxon>Arundinoideae</taxon>
        <taxon>Arundineae</taxon>
        <taxon>Arundo</taxon>
    </lineage>
</organism>